<dbReference type="EMBL" id="CP022991">
    <property type="protein sequence ID" value="ASW03360.1"/>
    <property type="molecule type" value="Genomic_DNA"/>
</dbReference>
<feature type="domain" description="Cupin type-2" evidence="1">
    <location>
        <begin position="35"/>
        <end position="104"/>
    </location>
</feature>
<dbReference type="PANTHER" id="PTHR36440:SF1">
    <property type="entry name" value="PUTATIVE (AFU_ORTHOLOGUE AFUA_8G07350)-RELATED"/>
    <property type="match status" value="1"/>
</dbReference>
<organism evidence="2 3">
    <name type="scientific">Paraburkholderia aromaticivorans</name>
    <dbReference type="NCBI Taxonomy" id="2026199"/>
    <lineage>
        <taxon>Bacteria</taxon>
        <taxon>Pseudomonadati</taxon>
        <taxon>Pseudomonadota</taxon>
        <taxon>Betaproteobacteria</taxon>
        <taxon>Burkholderiales</taxon>
        <taxon>Burkholderiaceae</taxon>
        <taxon>Paraburkholderia</taxon>
    </lineage>
</organism>
<keyword evidence="2" id="KW-0614">Plasmid</keyword>
<evidence type="ECO:0000313" key="2">
    <source>
        <dbReference type="EMBL" id="ASW03360.1"/>
    </source>
</evidence>
<proteinExistence type="predicted"/>
<sequence length="147" mass="15699">MTLDNADPGELITVGRLTIRYLIDGAGTGGLGVFELTVPPGSSVPPPHSHTHNEECVYVLEGMLRYSVDGVVRDLAQGQWMHSRRGSVHQFSNPHGDTARALIILTPDIGAQYFRDVGAIINAGEPPDRAKLIAVMSGYGLVPASPK</sequence>
<dbReference type="InterPro" id="IPR014710">
    <property type="entry name" value="RmlC-like_jellyroll"/>
</dbReference>
<dbReference type="OrthoDB" id="2648023at2"/>
<evidence type="ECO:0000259" key="1">
    <source>
        <dbReference type="Pfam" id="PF07883"/>
    </source>
</evidence>
<name>A0A248VY95_9BURK</name>
<dbReference type="AlphaFoldDB" id="A0A248VY95"/>
<dbReference type="PANTHER" id="PTHR36440">
    <property type="entry name" value="PUTATIVE (AFU_ORTHOLOGUE AFUA_8G07350)-RELATED"/>
    <property type="match status" value="1"/>
</dbReference>
<dbReference type="Pfam" id="PF07883">
    <property type="entry name" value="Cupin_2"/>
    <property type="match status" value="1"/>
</dbReference>
<dbReference type="InterPro" id="IPR013096">
    <property type="entry name" value="Cupin_2"/>
</dbReference>
<dbReference type="KEGG" id="parb:CJU94_34800"/>
<dbReference type="SUPFAM" id="SSF51182">
    <property type="entry name" value="RmlC-like cupins"/>
    <property type="match status" value="1"/>
</dbReference>
<evidence type="ECO:0000313" key="3">
    <source>
        <dbReference type="Proteomes" id="UP000215158"/>
    </source>
</evidence>
<reference evidence="2 3" key="1">
    <citation type="submission" date="2017-08" db="EMBL/GenBank/DDBJ databases">
        <title>Identification and genetic characteristics of simultaneous BTEX- and naphthalene-degrading Paraburkholderia sp. BN5 isolated from petroleum-contaminated soil.</title>
        <authorList>
            <person name="Lee Y."/>
            <person name="Jeon C.O."/>
        </authorList>
    </citation>
    <scope>NUCLEOTIDE SEQUENCE [LARGE SCALE GENOMIC DNA]</scope>
    <source>
        <strain evidence="2 3">BN5</strain>
        <plasmid evidence="2 3">pBN1</plasmid>
    </source>
</reference>
<dbReference type="RefSeq" id="WP_095423189.1">
    <property type="nucleotide sequence ID" value="NZ_CP022991.1"/>
</dbReference>
<dbReference type="InterPro" id="IPR011051">
    <property type="entry name" value="RmlC_Cupin_sf"/>
</dbReference>
<gene>
    <name evidence="2" type="ORF">CJU94_34800</name>
</gene>
<keyword evidence="3" id="KW-1185">Reference proteome</keyword>
<protein>
    <submittedName>
        <fullName evidence="2">Cupin</fullName>
    </submittedName>
</protein>
<geneLocation type="plasmid" evidence="2 3">
    <name>pBN1</name>
</geneLocation>
<dbReference type="Proteomes" id="UP000215158">
    <property type="component" value="Plasmid pBN1"/>
</dbReference>
<dbReference type="InterPro" id="IPR053146">
    <property type="entry name" value="QDO-like"/>
</dbReference>
<accession>A0A248VY95</accession>
<dbReference type="Gene3D" id="2.60.120.10">
    <property type="entry name" value="Jelly Rolls"/>
    <property type="match status" value="1"/>
</dbReference>